<feature type="transmembrane region" description="Helical" evidence="6">
    <location>
        <begin position="158"/>
        <end position="181"/>
    </location>
</feature>
<dbReference type="InterPro" id="IPR037185">
    <property type="entry name" value="EmrE-like"/>
</dbReference>
<feature type="transmembrane region" description="Helical" evidence="6">
    <location>
        <begin position="280"/>
        <end position="298"/>
    </location>
</feature>
<feature type="transmembrane region" description="Helical" evidence="6">
    <location>
        <begin position="76"/>
        <end position="98"/>
    </location>
</feature>
<keyword evidence="9" id="KW-1185">Reference proteome</keyword>
<keyword evidence="5 6" id="KW-0472">Membrane</keyword>
<feature type="transmembrane region" description="Helical" evidence="6">
    <location>
        <begin position="255"/>
        <end position="274"/>
    </location>
</feature>
<organism evidence="8 9">
    <name type="scientific">Marinomonas sargassi</name>
    <dbReference type="NCBI Taxonomy" id="2984494"/>
    <lineage>
        <taxon>Bacteria</taxon>
        <taxon>Pseudomonadati</taxon>
        <taxon>Pseudomonadota</taxon>
        <taxon>Gammaproteobacteria</taxon>
        <taxon>Oceanospirillales</taxon>
        <taxon>Oceanospirillaceae</taxon>
        <taxon>Marinomonas</taxon>
    </lineage>
</organism>
<reference evidence="8 9" key="1">
    <citation type="submission" date="2022-10" db="EMBL/GenBank/DDBJ databases">
        <title>Marinomonas transparenta sp. nov. and Marinomonas sargassi sp. nov., isolated from marine alga (Sargassum natans (L.) Gaillon).</title>
        <authorList>
            <person name="Wang Y."/>
        </authorList>
    </citation>
    <scope>NUCLEOTIDE SEQUENCE [LARGE SCALE GENOMIC DNA]</scope>
    <source>
        <strain evidence="8 9">C2222</strain>
    </source>
</reference>
<dbReference type="InterPro" id="IPR000620">
    <property type="entry name" value="EamA_dom"/>
</dbReference>
<feature type="transmembrane region" description="Helical" evidence="6">
    <location>
        <begin position="41"/>
        <end position="64"/>
    </location>
</feature>
<feature type="transmembrane region" description="Helical" evidence="6">
    <location>
        <begin position="222"/>
        <end position="243"/>
    </location>
</feature>
<name>A0ABT2YQU1_9GAMM</name>
<comment type="subcellular location">
    <subcellularLocation>
        <location evidence="1">Cell membrane</location>
        <topology evidence="1">Multi-pass membrane protein</topology>
    </subcellularLocation>
</comment>
<sequence length="300" mass="32911">MTTKTISNTPILHRLPMAELALLLTAIFWGTSYGITKEALAFTSVLAFLVIRFGLTSLLLVPNFWKDTFNGHTKDWKYAVPTGCILLCIFLAETYGIFHTTASRAAFLISLCVLMTPFVEAICNKEWPHRHIFFCAVLSVIGVLLLTQKELGWTALNIGDYCILLAAFLRACMVVSTKILLKGKHLSSLNVTSVQANVVVLGALAVFLFSDVKVTELLPMSLNFWSLTFYLVIFCTIFSLFAQNYGVKHTTPSKVALLTGSEPAFGALFAIVWLGESLSLIQMIGGGSILTATLIASLKR</sequence>
<evidence type="ECO:0000256" key="2">
    <source>
        <dbReference type="ARBA" id="ARBA00022475"/>
    </source>
</evidence>
<dbReference type="PANTHER" id="PTHR42920">
    <property type="entry name" value="OS03G0707200 PROTEIN-RELATED"/>
    <property type="match status" value="1"/>
</dbReference>
<dbReference type="EMBL" id="JAOVZB010000002">
    <property type="protein sequence ID" value="MCV2402246.1"/>
    <property type="molecule type" value="Genomic_DNA"/>
</dbReference>
<keyword evidence="4 6" id="KW-1133">Transmembrane helix</keyword>
<keyword evidence="2" id="KW-1003">Cell membrane</keyword>
<comment type="caution">
    <text evidence="8">The sequence shown here is derived from an EMBL/GenBank/DDBJ whole genome shotgun (WGS) entry which is preliminary data.</text>
</comment>
<dbReference type="InterPro" id="IPR051258">
    <property type="entry name" value="Diverse_Substrate_Transporter"/>
</dbReference>
<dbReference type="Proteomes" id="UP001209713">
    <property type="component" value="Unassembled WGS sequence"/>
</dbReference>
<dbReference type="RefSeq" id="WP_263529627.1">
    <property type="nucleotide sequence ID" value="NZ_JAOVZB010000002.1"/>
</dbReference>
<dbReference type="SUPFAM" id="SSF103481">
    <property type="entry name" value="Multidrug resistance efflux transporter EmrE"/>
    <property type="match status" value="2"/>
</dbReference>
<evidence type="ECO:0000256" key="3">
    <source>
        <dbReference type="ARBA" id="ARBA00022692"/>
    </source>
</evidence>
<gene>
    <name evidence="8" type="ORF">OFY17_05020</name>
</gene>
<feature type="transmembrane region" description="Helical" evidence="6">
    <location>
        <begin position="12"/>
        <end position="35"/>
    </location>
</feature>
<feature type="domain" description="EamA" evidence="7">
    <location>
        <begin position="18"/>
        <end position="147"/>
    </location>
</feature>
<dbReference type="PANTHER" id="PTHR42920:SF5">
    <property type="entry name" value="EAMA DOMAIN-CONTAINING PROTEIN"/>
    <property type="match status" value="1"/>
</dbReference>
<evidence type="ECO:0000256" key="1">
    <source>
        <dbReference type="ARBA" id="ARBA00004651"/>
    </source>
</evidence>
<evidence type="ECO:0000313" key="9">
    <source>
        <dbReference type="Proteomes" id="UP001209713"/>
    </source>
</evidence>
<protein>
    <submittedName>
        <fullName evidence="8">DMT family transporter</fullName>
    </submittedName>
</protein>
<feature type="domain" description="EamA" evidence="7">
    <location>
        <begin position="158"/>
        <end position="297"/>
    </location>
</feature>
<dbReference type="Pfam" id="PF00892">
    <property type="entry name" value="EamA"/>
    <property type="match status" value="2"/>
</dbReference>
<feature type="transmembrane region" description="Helical" evidence="6">
    <location>
        <begin position="188"/>
        <end position="210"/>
    </location>
</feature>
<evidence type="ECO:0000313" key="8">
    <source>
        <dbReference type="EMBL" id="MCV2402246.1"/>
    </source>
</evidence>
<keyword evidence="3 6" id="KW-0812">Transmembrane</keyword>
<evidence type="ECO:0000259" key="7">
    <source>
        <dbReference type="Pfam" id="PF00892"/>
    </source>
</evidence>
<proteinExistence type="predicted"/>
<accession>A0ABT2YQU1</accession>
<feature type="transmembrane region" description="Helical" evidence="6">
    <location>
        <begin position="130"/>
        <end position="146"/>
    </location>
</feature>
<evidence type="ECO:0000256" key="6">
    <source>
        <dbReference type="SAM" id="Phobius"/>
    </source>
</evidence>
<evidence type="ECO:0000256" key="5">
    <source>
        <dbReference type="ARBA" id="ARBA00023136"/>
    </source>
</evidence>
<feature type="transmembrane region" description="Helical" evidence="6">
    <location>
        <begin position="104"/>
        <end position="123"/>
    </location>
</feature>
<evidence type="ECO:0000256" key="4">
    <source>
        <dbReference type="ARBA" id="ARBA00022989"/>
    </source>
</evidence>